<evidence type="ECO:0000313" key="1">
    <source>
        <dbReference type="EMBL" id="AKB52041.1"/>
    </source>
</evidence>
<accession>A0A0E3LLX7</accession>
<dbReference type="SMR" id="A0A0E3LLX7"/>
<dbReference type="KEGG" id="mbw:MSBRW_2788"/>
<dbReference type="PATRIC" id="fig|1434109.4.peg.3642"/>
<dbReference type="RefSeq" id="WP_011306932.1">
    <property type="nucleotide sequence ID" value="NZ_CP009526.1"/>
</dbReference>
<name>A0A0E3LLX7_METBA</name>
<evidence type="ECO:0000313" key="2">
    <source>
        <dbReference type="Proteomes" id="UP000033038"/>
    </source>
</evidence>
<dbReference type="GeneID" id="60339986"/>
<sequence>MLRIVVDLNRCESYAQCVFAAPTVFWMKDEESLEFDYAPDDSLRVQVERAAAACPVQAISICWLDEQSEQRGENHNEKQ</sequence>
<dbReference type="Proteomes" id="UP000033038">
    <property type="component" value="Chromosome"/>
</dbReference>
<dbReference type="AlphaFoldDB" id="A0A0E3LLX7"/>
<dbReference type="Pfam" id="PF13370">
    <property type="entry name" value="Fer4_13"/>
    <property type="match status" value="1"/>
</dbReference>
<proteinExistence type="predicted"/>
<dbReference type="HOGENOM" id="CLU_139698_6_1_2"/>
<dbReference type="Gene3D" id="3.30.70.20">
    <property type="match status" value="1"/>
</dbReference>
<dbReference type="EMBL" id="CP009526">
    <property type="protein sequence ID" value="AKB52041.1"/>
    <property type="molecule type" value="Genomic_DNA"/>
</dbReference>
<organism evidence="1 2">
    <name type="scientific">Methanosarcina barkeri str. Wiesmoor</name>
    <dbReference type="NCBI Taxonomy" id="1434109"/>
    <lineage>
        <taxon>Archaea</taxon>
        <taxon>Methanobacteriati</taxon>
        <taxon>Methanobacteriota</taxon>
        <taxon>Stenosarchaea group</taxon>
        <taxon>Methanomicrobia</taxon>
        <taxon>Methanosarcinales</taxon>
        <taxon>Methanosarcinaceae</taxon>
        <taxon>Methanosarcina</taxon>
    </lineage>
</organism>
<gene>
    <name evidence="1" type="ORF">MSBRW_2788</name>
</gene>
<reference evidence="1 2" key="1">
    <citation type="submission" date="2014-07" db="EMBL/GenBank/DDBJ databases">
        <title>Methanogenic archaea and the global carbon cycle.</title>
        <authorList>
            <person name="Henriksen J.R."/>
            <person name="Luke J."/>
            <person name="Reinhart S."/>
            <person name="Benedict M.N."/>
            <person name="Youngblut N.D."/>
            <person name="Metcalf M.E."/>
            <person name="Whitaker R.J."/>
            <person name="Metcalf W.W."/>
        </authorList>
    </citation>
    <scope>NUCLEOTIDE SEQUENCE [LARGE SCALE GENOMIC DNA]</scope>
    <source>
        <strain evidence="1 2">Wiesmoor</strain>
    </source>
</reference>
<dbReference type="SUPFAM" id="SSF54862">
    <property type="entry name" value="4Fe-4S ferredoxins"/>
    <property type="match status" value="1"/>
</dbReference>
<protein>
    <submittedName>
        <fullName evidence="1">Ferredoxin</fullName>
    </submittedName>
</protein>